<feature type="compositionally biased region" description="Low complexity" evidence="6">
    <location>
        <begin position="1862"/>
        <end position="1874"/>
    </location>
</feature>
<feature type="compositionally biased region" description="Basic and acidic residues" evidence="6">
    <location>
        <begin position="791"/>
        <end position="806"/>
    </location>
</feature>
<dbReference type="InterPro" id="IPR001849">
    <property type="entry name" value="PH_domain"/>
</dbReference>
<dbReference type="GO" id="GO:0005737">
    <property type="term" value="C:cytoplasm"/>
    <property type="evidence" value="ECO:0007669"/>
    <property type="project" value="UniProtKB-SubCell"/>
</dbReference>
<dbReference type="SMART" id="SM00325">
    <property type="entry name" value="RhoGEF"/>
    <property type="match status" value="1"/>
</dbReference>
<feature type="compositionally biased region" description="Polar residues" evidence="6">
    <location>
        <begin position="1014"/>
        <end position="1028"/>
    </location>
</feature>
<evidence type="ECO:0000256" key="2">
    <source>
        <dbReference type="ARBA" id="ARBA00022443"/>
    </source>
</evidence>
<dbReference type="CTD" id="50649"/>
<evidence type="ECO:0000259" key="9">
    <source>
        <dbReference type="PROSITE" id="PS50010"/>
    </source>
</evidence>
<feature type="region of interest" description="Disordered" evidence="6">
    <location>
        <begin position="50"/>
        <end position="70"/>
    </location>
</feature>
<reference evidence="10" key="1">
    <citation type="journal article" date="2016" name="Nat. Commun.">
        <title>The channel catfish genome sequence provides insights into the evolution of scale formation in teleosts.</title>
        <authorList>
            <person name="Liu Z."/>
            <person name="Liu S."/>
            <person name="Yao J."/>
            <person name="Bao L."/>
            <person name="Zhang J."/>
            <person name="Li Y."/>
            <person name="Jiang C."/>
            <person name="Sun L."/>
            <person name="Wang R."/>
            <person name="Zhang Y."/>
            <person name="Zhou T."/>
            <person name="Zeng Q."/>
            <person name="Fu Q."/>
            <person name="Gao S."/>
            <person name="Li N."/>
            <person name="Koren S."/>
            <person name="Jiang Y."/>
            <person name="Zimin A."/>
            <person name="Xu P."/>
            <person name="Phillippy A.M."/>
            <person name="Geng X."/>
            <person name="Song L."/>
            <person name="Sun F."/>
            <person name="Li C."/>
            <person name="Wang X."/>
            <person name="Chen A."/>
            <person name="Jin Y."/>
            <person name="Yuan Z."/>
            <person name="Yang Y."/>
            <person name="Tan S."/>
            <person name="Peatman E."/>
            <person name="Lu J."/>
            <person name="Qin Z."/>
            <person name="Dunham R."/>
            <person name="Li Z."/>
            <person name="Sonstegard T."/>
            <person name="Feng J."/>
            <person name="Danzmann R.G."/>
            <person name="Schroeder S."/>
            <person name="Scheffler B."/>
            <person name="Duke M.V."/>
            <person name="Ballard L."/>
            <person name="Kucuktas H."/>
            <person name="Kaltenboeck L."/>
            <person name="Liu H."/>
            <person name="Armbruster J."/>
            <person name="Xie Y."/>
            <person name="Kirby M.L."/>
            <person name="Tian Y."/>
            <person name="Flanagan M.E."/>
            <person name="Mu W."/>
            <person name="Waldbieser G.C."/>
        </authorList>
    </citation>
    <scope>NUCLEOTIDE SEQUENCE [LARGE SCALE GENOMIC DNA]</scope>
    <source>
        <strain evidence="10">SDA103</strain>
    </source>
</reference>
<keyword evidence="2 5" id="KW-0728">SH3 domain</keyword>
<dbReference type="PROSITE" id="PS50003">
    <property type="entry name" value="PH_DOMAIN"/>
    <property type="match status" value="1"/>
</dbReference>
<dbReference type="GO" id="GO:0005085">
    <property type="term" value="F:guanyl-nucleotide exchange factor activity"/>
    <property type="evidence" value="ECO:0007669"/>
    <property type="project" value="UniProtKB-KW"/>
</dbReference>
<evidence type="ECO:0000259" key="8">
    <source>
        <dbReference type="PROSITE" id="PS50003"/>
    </source>
</evidence>
<dbReference type="FunFam" id="1.20.900.10:FF:000002">
    <property type="entry name" value="Rho guanine nucleotide exchange factor 9"/>
    <property type="match status" value="1"/>
</dbReference>
<feature type="compositionally biased region" description="Basic and acidic residues" evidence="6">
    <location>
        <begin position="1890"/>
        <end position="1901"/>
    </location>
</feature>
<dbReference type="PROSITE" id="PS50002">
    <property type="entry name" value="SH3"/>
    <property type="match status" value="1"/>
</dbReference>
<dbReference type="Pfam" id="PF22697">
    <property type="entry name" value="SOS1_NGEF_PH"/>
    <property type="match status" value="1"/>
</dbReference>
<feature type="region of interest" description="Disordered" evidence="6">
    <location>
        <begin position="1457"/>
        <end position="1480"/>
    </location>
</feature>
<feature type="compositionally biased region" description="Polar residues" evidence="6">
    <location>
        <begin position="1155"/>
        <end position="1164"/>
    </location>
</feature>
<feature type="compositionally biased region" description="Polar residues" evidence="6">
    <location>
        <begin position="1781"/>
        <end position="1791"/>
    </location>
</feature>
<feature type="domain" description="SH3" evidence="7">
    <location>
        <begin position="2406"/>
        <end position="2465"/>
    </location>
</feature>
<evidence type="ECO:0000256" key="6">
    <source>
        <dbReference type="SAM" id="MobiDB-lite"/>
    </source>
</evidence>
<feature type="compositionally biased region" description="Polar residues" evidence="6">
    <location>
        <begin position="414"/>
        <end position="428"/>
    </location>
</feature>
<feature type="region of interest" description="Disordered" evidence="6">
    <location>
        <begin position="778"/>
        <end position="814"/>
    </location>
</feature>
<feature type="compositionally biased region" description="Acidic residues" evidence="6">
    <location>
        <begin position="1722"/>
        <end position="1734"/>
    </location>
</feature>
<feature type="region of interest" description="Disordered" evidence="6">
    <location>
        <begin position="2148"/>
        <end position="2178"/>
    </location>
</feature>
<feature type="region of interest" description="Disordered" evidence="6">
    <location>
        <begin position="2059"/>
        <end position="2122"/>
    </location>
</feature>
<dbReference type="PROSITE" id="PS50010">
    <property type="entry name" value="DH_2"/>
    <property type="match status" value="1"/>
</dbReference>
<dbReference type="SMART" id="SM00233">
    <property type="entry name" value="PH"/>
    <property type="match status" value="1"/>
</dbReference>
<feature type="compositionally biased region" description="Polar residues" evidence="6">
    <location>
        <begin position="1467"/>
        <end position="1479"/>
    </location>
</feature>
<evidence type="ECO:0000256" key="3">
    <source>
        <dbReference type="ARBA" id="ARBA00022490"/>
    </source>
</evidence>
<feature type="compositionally biased region" description="Polar residues" evidence="6">
    <location>
        <begin position="2148"/>
        <end position="2170"/>
    </location>
</feature>
<dbReference type="OrthoDB" id="660555at2759"/>
<feature type="domain" description="PH" evidence="8">
    <location>
        <begin position="2715"/>
        <end position="2822"/>
    </location>
</feature>
<feature type="region of interest" description="Disordered" evidence="6">
    <location>
        <begin position="1001"/>
        <end position="1038"/>
    </location>
</feature>
<dbReference type="GeneID" id="108280301"/>
<dbReference type="SUPFAM" id="SSF48065">
    <property type="entry name" value="DBL homology domain (DH-domain)"/>
    <property type="match status" value="1"/>
</dbReference>
<dbReference type="CDD" id="cd11973">
    <property type="entry name" value="SH3_ASEF"/>
    <property type="match status" value="1"/>
</dbReference>
<feature type="region of interest" description="Disordered" evidence="6">
    <location>
        <begin position="1698"/>
        <end position="1901"/>
    </location>
</feature>
<feature type="region of interest" description="Disordered" evidence="6">
    <location>
        <begin position="329"/>
        <end position="362"/>
    </location>
</feature>
<comment type="subcellular location">
    <subcellularLocation>
        <location evidence="1">Cytoplasm</location>
    </subcellularLocation>
</comment>
<name>A0A2D0T6W9_ICTPU</name>
<dbReference type="RefSeq" id="XP_017350639.1">
    <property type="nucleotide sequence ID" value="XM_017495150.3"/>
</dbReference>
<dbReference type="Gene3D" id="1.20.900.10">
    <property type="entry name" value="Dbl homology (DH) domain"/>
    <property type="match status" value="1"/>
</dbReference>
<feature type="compositionally biased region" description="Polar residues" evidence="6">
    <location>
        <begin position="1736"/>
        <end position="1749"/>
    </location>
</feature>
<proteinExistence type="predicted"/>
<dbReference type="Pfam" id="PF00018">
    <property type="entry name" value="SH3_1"/>
    <property type="match status" value="1"/>
</dbReference>
<feature type="compositionally biased region" description="Basic and acidic residues" evidence="6">
    <location>
        <begin position="1029"/>
        <end position="1038"/>
    </location>
</feature>
<feature type="compositionally biased region" description="Polar residues" evidence="6">
    <location>
        <begin position="1247"/>
        <end position="1276"/>
    </location>
</feature>
<dbReference type="InterPro" id="IPR055251">
    <property type="entry name" value="SOS1_NGEF_PH"/>
</dbReference>
<feature type="compositionally biased region" description="Basic and acidic residues" evidence="6">
    <location>
        <begin position="1805"/>
        <end position="1827"/>
    </location>
</feature>
<dbReference type="CDD" id="cd00160">
    <property type="entry name" value="RhoGEF"/>
    <property type="match status" value="1"/>
</dbReference>
<dbReference type="CDD" id="cd01224">
    <property type="entry name" value="PH_Collybistin_ASEF"/>
    <property type="match status" value="1"/>
</dbReference>
<dbReference type="InterPro" id="IPR000219">
    <property type="entry name" value="DH_dom"/>
</dbReference>
<dbReference type="GO" id="GO:0035556">
    <property type="term" value="P:intracellular signal transduction"/>
    <property type="evidence" value="ECO:0007669"/>
    <property type="project" value="InterPro"/>
</dbReference>
<keyword evidence="4" id="KW-0344">Guanine-nucleotide releasing factor</keyword>
<dbReference type="InterPro" id="IPR036028">
    <property type="entry name" value="SH3-like_dom_sf"/>
</dbReference>
<dbReference type="InterPro" id="IPR001452">
    <property type="entry name" value="SH3_domain"/>
</dbReference>
<feature type="region of interest" description="Disordered" evidence="6">
    <location>
        <begin position="112"/>
        <end position="137"/>
    </location>
</feature>
<protein>
    <submittedName>
        <fullName evidence="11">Uncharacterized protein arhgef4 isoform X3</fullName>
    </submittedName>
</protein>
<dbReference type="Gene3D" id="2.30.29.30">
    <property type="entry name" value="Pleckstrin-homology domain (PH domain)/Phosphotyrosine-binding domain (PTB)"/>
    <property type="match status" value="1"/>
</dbReference>
<evidence type="ECO:0000313" key="10">
    <source>
        <dbReference type="Proteomes" id="UP000221080"/>
    </source>
</evidence>
<feature type="region of interest" description="Disordered" evidence="6">
    <location>
        <begin position="1141"/>
        <end position="1171"/>
    </location>
</feature>
<keyword evidence="10" id="KW-1185">Reference proteome</keyword>
<feature type="region of interest" description="Disordered" evidence="6">
    <location>
        <begin position="1247"/>
        <end position="1299"/>
    </location>
</feature>
<dbReference type="InterPro" id="IPR035899">
    <property type="entry name" value="DBL_dom_sf"/>
</dbReference>
<dbReference type="PROSITE" id="PS00741">
    <property type="entry name" value="DH_1"/>
    <property type="match status" value="1"/>
</dbReference>
<evidence type="ECO:0000259" key="7">
    <source>
        <dbReference type="PROSITE" id="PS50002"/>
    </source>
</evidence>
<dbReference type="SMART" id="SM00326">
    <property type="entry name" value="SH3"/>
    <property type="match status" value="1"/>
</dbReference>
<feature type="compositionally biased region" description="Low complexity" evidence="6">
    <location>
        <begin position="1758"/>
        <end position="1770"/>
    </location>
</feature>
<keyword evidence="3" id="KW-0963">Cytoplasm</keyword>
<dbReference type="PANTHER" id="PTHR47544:SF3">
    <property type="entry name" value="RHO GUANINE NUCLEOTIDE EXCHANGE FACTOR 4 ISOFORM X1"/>
    <property type="match status" value="1"/>
</dbReference>
<feature type="domain" description="DH" evidence="9">
    <location>
        <begin position="2500"/>
        <end position="2684"/>
    </location>
</feature>
<dbReference type="Gene3D" id="2.30.30.40">
    <property type="entry name" value="SH3 Domains"/>
    <property type="match status" value="1"/>
</dbReference>
<evidence type="ECO:0000256" key="5">
    <source>
        <dbReference type="PROSITE-ProRule" id="PRU00192"/>
    </source>
</evidence>
<feature type="region of interest" description="Disordered" evidence="6">
    <location>
        <begin position="414"/>
        <end position="463"/>
    </location>
</feature>
<dbReference type="Proteomes" id="UP000221080">
    <property type="component" value="Chromosome 20"/>
</dbReference>
<feature type="compositionally biased region" description="Basic and acidic residues" evidence="6">
    <location>
        <begin position="53"/>
        <end position="70"/>
    </location>
</feature>
<sequence>MEEADLESYLSAKFHLSACIFCWALLKICQRRLRASPVVSQTPAVEDFATRAAHPEDVDSLQEKSAESRDVWRESALEEAQDMTEEYFETCSWHGDASSDYIGDHVNFSSPKRSPGLRKQDSEGQHAVVGGPQRNTDGEELTVALGSECSFPDSDSGCAVLEEAGLPFLSHTSVLDAPKDSDSQLFTTGEELLVQVEDSCDAVILEDSGCDEAANQSPSEEAGLPSILQSSTAAEDLTGSDLVVASRDLVDVSSSKCLRKLDSSYSERMDDVLEINTGEEQLLALLSSESSVMISDHSGHRSSLEIVSEEAGLPSISQATSEETLTLTDRSEAAPRLEQTPDLTTDHRKCSSPRSSPDLRNLHSGCDEVLNGSSVEEAGLPFISQASVSVPNLTDSQLFTIPQEKPDLIYRSTSEPELNSTSDFTVTSNHRDHGIFPSPKSSPDLRNLDSSHSEGKNSGLEMNTDGEQLLEPLTRECRVIILDHNAADVSAVRIFSKEAGLPSISEVSVSDPDVIDSQLFPTSVETPVELTCRSEEARQLENTSNLVVASNDQVDCSPKRSPDLRDLENLESSHSEIKNDGQQMNADEVQHKVPLENSAVVVSAVILDDSDDEAANWSFLEEAGLPSILHTNTASKDLTDSELFTTEDTLTSTDQTDTVLQLDNASESDAPSRDLVECSSPDHKHLDLVHLEIKNDGVQLKTVTEELVVPLTGNYSAVILDSLSCDEIVDPSSFETLSKEAGLPFISQASTSDTALITDQTEAVAQLDRPSSDLDFAREDQFDFPSPKSSPDLRDLDSSPSERKNSGLEMNTDGEQLMVPLANDCSVVTADDLENAEIVNRLSSEEAGLPSICQASVSDTDSIDSQSFTASTCTLTLTDRSEAEPQLETSSDLDHVDFSSSEHFTDLRNLDSAHSERKNDGLEVNAEGEELSVPLVGGCNAFNLDVSRCDEVLKGSSLEEAGFSSVSQASVSHTTSKNLTSEEIPTMRDKIKAESQLDSTFHLDGSRTDHGSIPSPTSSPEIRNLDSSYSERKGTDKEELVVPLASECNGEDDVENAEIDHCLSPEETGLPSQNEGLEKNKDGEELIVLLDPNAVILGDPGQDEVLNGPSPEVAELLSISQDGTYNTDSISSHLFTSCKHTLAPPDGSEAEPSLENASDLTGASRNEEESDNVNKLENLTVPELSQIILSTNMVEHLGQIDEARVKPSEVNSNIFVDLSVDAKMFVDPLMGGCPCVQSSVSSSLQSEGVTSLQKDQRHFSNPNINKENLFESSPSIKDSDDYSAEEDSSSPSCANGFIPELHVPMNDEQTLDLDNDQTERRSKNVDDLINVPFLNTFSVKEFTVIPQKEQEVIYSDNSGYIDSYVMPSSAGKESQRVPFDCVRGDVVDSYVGQLPGPVEVLFKESTPLGSLNITKFTKQVLQGDQATSEKVCAKEHEASISYDDYCMQETSGLKASLHFDGSHHGSDTNNNTKQHTPETPCTLHAPTLEQELWNHVHPSMQDGPSNVFSNLSNNSAGFFEISERVMMDYKRDHSNPLDVEDASQGKMYGKECQLGEHQDVMADPTVRPVADAHRGLIHSSCQSSEFSYALSINGPTCQKILREQSLMPHSASISVTSGSGTYESEAAPFCPDSLQIQSYPSIDVSTGLVSDLEPIMESEHPQEISESLNGELKDLVSSANEDECTPLQRDENDALYNVGSMRGFSDKPEDVDTTSCLTNECDANDDDDDDDDDIPNSASPDQDFITTNSEEVEDPSHGTTGSNSNSTGSSQSLLKNKETKSMSAGKSSKFSRFTRIPSFRKSKREIKVGSKVEPESKISPEVGEERNQTPSHNPTVDHSTKYEDQSSDVVLGKALGVTWNEQSKSTSSSKNTQQHDSYSERGQTKPVLDPQKKSKSSDNFRMKLALAQKSLSSLFEIRTAEKDHQQDPSVLNQDTKSKQPWVKRKMSKDSEMLKRTLSLPGPSGAKSRCRHLSDLVSGLTEDRPDLQGFQSSKGDFKSTSHSEASVSGPKAEPVERNTLSNGLAKNFEAVHSHENISEKPMHPSVFALTNQLSPSWTRSLGSFEGLDTPTKPMTPKPQNPGVWGQRSSLRNPSKSVATSLCSLGEGPSLEGLSDRSERRVGQRATRLASAQSFESEYLLEDINSDNRSQTSLVSTNSATQSEDGGTSSLQSSSSVLRVRRRDRRVVRPRPVSDLCSWTLPLREIGETAAGAIQERNVTDNWTAKAQKRSCSDELLGEFQEVQKTKVMLQRSLGTLSTTSEEQQKVQMRLSFTSPQQLSSTSLKDHFFSQSTPIGLDCLHWPRPVSFSESCLVRPSEHTLAQPAALDTAADLGVIRGVKAIRGVMSHYWSLESLHSTNALVITDGPQDKSGLGDEVGSEDELYNDFHISANRLGGGEQLAINELISDGSVCAEALWDHVTMDDQELGFKAGDVIEVVDATNKEWWWGRVQESEGWFPASFVRLRVNQDEPLEDDVIQGAVESGGAGVGGSCGPGLPCKEQMRANVINEIMSTERDYIKHLKDICEGYIKQCRKRTDMFTEEQLRTIFSNIDELYRFQKKFLKALEKKYNKEQPHLSEIGSCFLENQTDFQIYSEYCNNHPNACVQLSRLMKMKKYVFFFEACRLLQKMIDISLDGFLLTPVQKICKYPLQLAELLKYTNPQHRDYKDVEAALNAMKNVARLINERKRRLENIDKIAQWQSSIEDWEGEDVLSRSSDLIFSGDLTKISQPQAKGQQRMFFLFDHQLVFCKKDLLRRDILYYKGRLDTDQMEVVDVEDGKDKDLNVTVKNALKLISPDGAEIHLLCAKKPELKQRWLRAFADERQQVRHDRDTGFSITDVQKKQAMQNVSKNPPAGKPKVVTRPYYDLLLRQKSPALPQQVIMLAEPKRRNFWHNIGRLTPFKK</sequence>
<dbReference type="SUPFAM" id="SSF50044">
    <property type="entry name" value="SH3-domain"/>
    <property type="match status" value="1"/>
</dbReference>
<gene>
    <name evidence="11" type="primary">arhgef4</name>
</gene>
<feature type="compositionally biased region" description="Polar residues" evidence="6">
    <location>
        <begin position="1828"/>
        <end position="1837"/>
    </location>
</feature>
<dbReference type="PANTHER" id="PTHR47544">
    <property type="entry name" value="RHO GUANINE NUCLEOTIDE EXCHANGE FACTOR 4"/>
    <property type="match status" value="1"/>
</dbReference>
<dbReference type="InterPro" id="IPR011993">
    <property type="entry name" value="PH-like_dom_sf"/>
</dbReference>
<accession>A0A2D0T6W9</accession>
<dbReference type="Pfam" id="PF00621">
    <property type="entry name" value="RhoGEF"/>
    <property type="match status" value="1"/>
</dbReference>
<evidence type="ECO:0000256" key="4">
    <source>
        <dbReference type="ARBA" id="ARBA00022658"/>
    </source>
</evidence>
<organism evidence="10 11">
    <name type="scientific">Ictalurus punctatus</name>
    <name type="common">Channel catfish</name>
    <name type="synonym">Silurus punctatus</name>
    <dbReference type="NCBI Taxonomy" id="7998"/>
    <lineage>
        <taxon>Eukaryota</taxon>
        <taxon>Metazoa</taxon>
        <taxon>Chordata</taxon>
        <taxon>Craniata</taxon>
        <taxon>Vertebrata</taxon>
        <taxon>Euteleostomi</taxon>
        <taxon>Actinopterygii</taxon>
        <taxon>Neopterygii</taxon>
        <taxon>Teleostei</taxon>
        <taxon>Ostariophysi</taxon>
        <taxon>Siluriformes</taxon>
        <taxon>Ictaluridae</taxon>
        <taxon>Ictalurus</taxon>
    </lineage>
</organism>
<dbReference type="SUPFAM" id="SSF50729">
    <property type="entry name" value="PH domain-like"/>
    <property type="match status" value="1"/>
</dbReference>
<reference evidence="11" key="2">
    <citation type="submission" date="2025-08" db="UniProtKB">
        <authorList>
            <consortium name="RefSeq"/>
        </authorList>
    </citation>
    <scope>IDENTIFICATION</scope>
    <source>
        <tissue evidence="11">Blood</tissue>
    </source>
</reference>
<evidence type="ECO:0000313" key="11">
    <source>
        <dbReference type="RefSeq" id="XP_017350639.1"/>
    </source>
</evidence>
<dbReference type="InterPro" id="IPR001331">
    <property type="entry name" value="GDS_CDC24_CS"/>
</dbReference>
<feature type="compositionally biased region" description="Polar residues" evidence="6">
    <location>
        <begin position="2085"/>
        <end position="2101"/>
    </location>
</feature>
<feature type="region of interest" description="Disordered" evidence="6">
    <location>
        <begin position="1917"/>
        <end position="2015"/>
    </location>
</feature>
<evidence type="ECO:0000256" key="1">
    <source>
        <dbReference type="ARBA" id="ARBA00004496"/>
    </source>
</evidence>
<feature type="compositionally biased region" description="Basic and acidic residues" evidence="6">
    <location>
        <begin position="446"/>
        <end position="455"/>
    </location>
</feature>